<dbReference type="AlphaFoldDB" id="A0A363D5P7"/>
<keyword evidence="2" id="KW-1133">Transmembrane helix</keyword>
<evidence type="ECO:0000313" key="3">
    <source>
        <dbReference type="EMBL" id="PUE66622.1"/>
    </source>
</evidence>
<keyword evidence="1" id="KW-0175">Coiled coil</keyword>
<accession>A0A363D5P7</accession>
<dbReference type="EMBL" id="MUXE01000001">
    <property type="protein sequence ID" value="PUE66622.1"/>
    <property type="molecule type" value="Genomic_DNA"/>
</dbReference>
<protein>
    <submittedName>
        <fullName evidence="3">Uncharacterized protein</fullName>
    </submittedName>
</protein>
<feature type="transmembrane region" description="Helical" evidence="2">
    <location>
        <begin position="153"/>
        <end position="171"/>
    </location>
</feature>
<feature type="transmembrane region" description="Helical" evidence="2">
    <location>
        <begin position="6"/>
        <end position="25"/>
    </location>
</feature>
<keyword evidence="4" id="KW-1185">Reference proteome</keyword>
<feature type="coiled-coil region" evidence="1">
    <location>
        <begin position="667"/>
        <end position="723"/>
    </location>
</feature>
<dbReference type="RefSeq" id="WP_108557731.1">
    <property type="nucleotide sequence ID" value="NZ_MUXE01000001.1"/>
</dbReference>
<gene>
    <name evidence="3" type="ORF">B0174_00800</name>
</gene>
<comment type="caution">
    <text evidence="3">The sequence shown here is derived from an EMBL/GenBank/DDBJ whole genome shotgun (WGS) entry which is preliminary data.</text>
</comment>
<name>A0A363D5P7_9BACT</name>
<dbReference type="Proteomes" id="UP000251135">
    <property type="component" value="Unassembled WGS sequence"/>
</dbReference>
<keyword evidence="2" id="KW-0472">Membrane</keyword>
<evidence type="ECO:0000313" key="4">
    <source>
        <dbReference type="Proteomes" id="UP000251135"/>
    </source>
</evidence>
<organism evidence="3 4">
    <name type="scientific">Arcobacter caeni</name>
    <dbReference type="NCBI Taxonomy" id="1912877"/>
    <lineage>
        <taxon>Bacteria</taxon>
        <taxon>Pseudomonadati</taxon>
        <taxon>Campylobacterota</taxon>
        <taxon>Epsilonproteobacteria</taxon>
        <taxon>Campylobacterales</taxon>
        <taxon>Arcobacteraceae</taxon>
        <taxon>Arcobacter</taxon>
    </lineage>
</organism>
<reference evidence="3 4" key="1">
    <citation type="submission" date="2017-02" db="EMBL/GenBank/DDBJ databases">
        <title>Arcobacter caeni sp. nov, a new Arcobacter species isolated from reclaimed water.</title>
        <authorList>
            <person name="Figueras M.J."/>
            <person name="Perez-Cataluna A."/>
            <person name="Salas-Masso N."/>
        </authorList>
    </citation>
    <scope>NUCLEOTIDE SEQUENCE [LARGE SCALE GENOMIC DNA]</scope>
    <source>
        <strain evidence="3 4">RW17-10</strain>
    </source>
</reference>
<evidence type="ECO:0000256" key="1">
    <source>
        <dbReference type="SAM" id="Coils"/>
    </source>
</evidence>
<proteinExistence type="predicted"/>
<evidence type="ECO:0000256" key="2">
    <source>
        <dbReference type="SAM" id="Phobius"/>
    </source>
</evidence>
<feature type="transmembrane region" description="Helical" evidence="2">
    <location>
        <begin position="37"/>
        <end position="56"/>
    </location>
</feature>
<dbReference type="Gene3D" id="6.20.350.10">
    <property type="match status" value="1"/>
</dbReference>
<dbReference type="OrthoDB" id="6402100at2"/>
<sequence>MINFFILIAVLVLTIGMIYLLNLKFNILKYLIKRKISFIFLSLLAAFLISLFVQFYENIYRLDNYWINKNGYLLEIIEDKEIISKDEKVLQKYLKDFKPSPEENEKWNCYKNFVSKDVNFEMFDIVINSVRILQFSSIDNTCYKNTSKVFMDISYILVIVGLSFAIFSLLYKRLNLIIRKKNHSVVIGLNNNSRELISKLIAKKENIKIYDNDNTNKYINELENSGEIIITGKLEYTIESNNCEIINAKEIYIINDSDVESLNNLALLLSKFDNYEIKIKNRIKIYVKSLNKLVSISTKFKKYENIRINNRKKIYVKFLNKLALILSKFKHEDRKSKDKTKIYIEIKNRENKALFDKKGIYNLISDYYEIYPFSINEIIVQEMFKDKKLISNIKNKNGKYVENLKILIVGFNDLSEEILFNILKLGHFDLNKITEVTVIDDKYELLNCKYKTIIERGKKPYENSDESLWNIEFLPYKSLYENRVFNRIILCDKELNNGLDILNYMNNNYHIQIREKNTIIQVFNEHKNINNTINRDENNFKNFSTFGDIETTVTLDNINNNNLYKVAEYTNDFKETDESKKWKKIDNFTRESNITEKLHMNIKLDIFNLHICNFLKTQSQSDLDVKLLESYYKNNIKILKKHLNEAIKLPYSLEILSKLYSCFLEKNFNKYSELKKLEKEIKDLKSEIEKLDEKLREVKKSELKELEKKLKELEIDAKNSLKDKNFYNEVNEKLVFNLEKSNSDNMEVIMAISLANFYLKVKDNTNYVEFINNLAQIEHTRWNAYHILNGWIRRKITDKDMLKKEHYDLCDWETLKKDDPGVVKYDYKNIYQIPFVAYCLGNSGN</sequence>
<keyword evidence="2" id="KW-0812">Transmembrane</keyword>